<dbReference type="EMBL" id="UGYO01000002">
    <property type="protein sequence ID" value="SUJ00065.1"/>
    <property type="molecule type" value="Genomic_DNA"/>
</dbReference>
<dbReference type="NCBIfam" id="NF003439">
    <property type="entry name" value="PRK04968.1"/>
    <property type="match status" value="1"/>
</dbReference>
<accession>A0A380BE89</accession>
<comment type="similarity">
    <text evidence="4">Belongs to the Syd family.</text>
</comment>
<gene>
    <name evidence="4 5" type="primary">syd</name>
    <name evidence="5" type="ORF">NCTC10738_02992</name>
</gene>
<keyword evidence="2 4" id="KW-0997">Cell inner membrane</keyword>
<keyword evidence="3 4" id="KW-0472">Membrane</keyword>
<dbReference type="Proteomes" id="UP000254069">
    <property type="component" value="Unassembled WGS sequence"/>
</dbReference>
<name>A0A380BE89_9GAMM</name>
<evidence type="ECO:0000313" key="5">
    <source>
        <dbReference type="EMBL" id="SUJ00065.1"/>
    </source>
</evidence>
<dbReference type="InterPro" id="IPR038228">
    <property type="entry name" value="Syd_sf"/>
</dbReference>
<evidence type="ECO:0000313" key="6">
    <source>
        <dbReference type="Proteomes" id="UP000254069"/>
    </source>
</evidence>
<keyword evidence="1 4" id="KW-1003">Cell membrane</keyword>
<comment type="subcellular location">
    <subcellularLocation>
        <location evidence="4">Cell inner membrane</location>
        <topology evidence="4">Peripheral membrane protein</topology>
        <orientation evidence="4">Cytoplasmic side</orientation>
    </subcellularLocation>
    <text evidence="4">Loosely associated with the cytoplasmic side of the inner membrane, probably via SecY.</text>
</comment>
<keyword evidence="6" id="KW-1185">Reference proteome</keyword>
<evidence type="ECO:0000256" key="1">
    <source>
        <dbReference type="ARBA" id="ARBA00022475"/>
    </source>
</evidence>
<dbReference type="Gene3D" id="3.40.1580.20">
    <property type="entry name" value="Syd protein"/>
    <property type="match status" value="1"/>
</dbReference>
<evidence type="ECO:0000256" key="3">
    <source>
        <dbReference type="ARBA" id="ARBA00023136"/>
    </source>
</evidence>
<dbReference type="RefSeq" id="WP_115390076.1">
    <property type="nucleotide sequence ID" value="NZ_JADZHC010000060.1"/>
</dbReference>
<dbReference type="HAMAP" id="MF_01104">
    <property type="entry name" value="Syd"/>
    <property type="match status" value="1"/>
</dbReference>
<dbReference type="Pfam" id="PF07348">
    <property type="entry name" value="Syd"/>
    <property type="match status" value="1"/>
</dbReference>
<dbReference type="InterPro" id="IPR009948">
    <property type="entry name" value="Syd"/>
</dbReference>
<proteinExistence type="inferred from homology"/>
<comment type="function">
    <text evidence="4">Interacts with the SecY protein in vivo. May bind preferentially to an uncomplexed state of SecY, thus functioning either as a chelating agent for excess SecY in the cell or as a regulatory factor that negatively controls the translocase function.</text>
</comment>
<dbReference type="CDD" id="cd16323">
    <property type="entry name" value="Syd"/>
    <property type="match status" value="1"/>
</dbReference>
<dbReference type="AlphaFoldDB" id="A0A380BE89"/>
<evidence type="ECO:0000256" key="2">
    <source>
        <dbReference type="ARBA" id="ARBA00022519"/>
    </source>
</evidence>
<sequence>MSCAQALEQFLSRYHQSYQSSLGEGPRYYARGEASPCVLQEDGEDPLLWQTIRREQPGSFANVSHALELPLHADIDEFYGQFFAAHLLFEADFGEGELLQPWSQDDFEFLQQNLIGHLMMKRKLKQPPTWFIGLLGQGDEMICVDNETGAVWRETPGELPSKKLADSLEEFFALLRPRVAPAVEPVEPAMADVDHPGLWARMKLMWQHLFSRR</sequence>
<reference evidence="5 6" key="1">
    <citation type="submission" date="2018-06" db="EMBL/GenBank/DDBJ databases">
        <authorList>
            <consortium name="Pathogen Informatics"/>
            <person name="Doyle S."/>
        </authorList>
    </citation>
    <scope>NUCLEOTIDE SEQUENCE [LARGE SCALE GENOMIC DNA]</scope>
    <source>
        <strain evidence="5 6">NCTC10738</strain>
    </source>
</reference>
<protein>
    <recommendedName>
        <fullName evidence="4">Protein Syd</fullName>
    </recommendedName>
</protein>
<evidence type="ECO:0000256" key="4">
    <source>
        <dbReference type="HAMAP-Rule" id="MF_01104"/>
    </source>
</evidence>
<organism evidence="5 6">
    <name type="scientific">Shewanella algae</name>
    <dbReference type="NCBI Taxonomy" id="38313"/>
    <lineage>
        <taxon>Bacteria</taxon>
        <taxon>Pseudomonadati</taxon>
        <taxon>Pseudomonadota</taxon>
        <taxon>Gammaproteobacteria</taxon>
        <taxon>Alteromonadales</taxon>
        <taxon>Shewanellaceae</taxon>
        <taxon>Shewanella</taxon>
    </lineage>
</organism>
<dbReference type="GO" id="GO:0009898">
    <property type="term" value="C:cytoplasmic side of plasma membrane"/>
    <property type="evidence" value="ECO:0007669"/>
    <property type="project" value="InterPro"/>
</dbReference>